<feature type="compositionally biased region" description="Basic and acidic residues" evidence="8">
    <location>
        <begin position="256"/>
        <end position="271"/>
    </location>
</feature>
<evidence type="ECO:0000256" key="3">
    <source>
        <dbReference type="ARBA" id="ARBA00022737"/>
    </source>
</evidence>
<dbReference type="PROSITE" id="PS50157">
    <property type="entry name" value="ZINC_FINGER_C2H2_2"/>
    <property type="match status" value="4"/>
</dbReference>
<dbReference type="AlphaFoldDB" id="A0AAN9U150"/>
<evidence type="ECO:0000256" key="4">
    <source>
        <dbReference type="ARBA" id="ARBA00022771"/>
    </source>
</evidence>
<keyword evidence="5" id="KW-0862">Zinc</keyword>
<proteinExistence type="predicted"/>
<feature type="domain" description="C2H2-type" evidence="9">
    <location>
        <begin position="101"/>
        <end position="128"/>
    </location>
</feature>
<evidence type="ECO:0000259" key="9">
    <source>
        <dbReference type="PROSITE" id="PS50157"/>
    </source>
</evidence>
<organism evidence="10 11">
    <name type="scientific">Parthenolecanium corni</name>
    <dbReference type="NCBI Taxonomy" id="536013"/>
    <lineage>
        <taxon>Eukaryota</taxon>
        <taxon>Metazoa</taxon>
        <taxon>Ecdysozoa</taxon>
        <taxon>Arthropoda</taxon>
        <taxon>Hexapoda</taxon>
        <taxon>Insecta</taxon>
        <taxon>Pterygota</taxon>
        <taxon>Neoptera</taxon>
        <taxon>Paraneoptera</taxon>
        <taxon>Hemiptera</taxon>
        <taxon>Sternorrhyncha</taxon>
        <taxon>Coccoidea</taxon>
        <taxon>Coccidae</taxon>
        <taxon>Parthenolecanium</taxon>
    </lineage>
</organism>
<feature type="domain" description="C2H2-type" evidence="9">
    <location>
        <begin position="11"/>
        <end position="33"/>
    </location>
</feature>
<name>A0AAN9U150_9HEMI</name>
<keyword evidence="4 7" id="KW-0863">Zinc-finger</keyword>
<feature type="domain" description="C2H2-type" evidence="9">
    <location>
        <begin position="477"/>
        <end position="504"/>
    </location>
</feature>
<dbReference type="GO" id="GO:0005634">
    <property type="term" value="C:nucleus"/>
    <property type="evidence" value="ECO:0007669"/>
    <property type="project" value="UniProtKB-SubCell"/>
</dbReference>
<keyword evidence="11" id="KW-1185">Reference proteome</keyword>
<reference evidence="10 11" key="1">
    <citation type="submission" date="2024-03" db="EMBL/GenBank/DDBJ databases">
        <title>Adaptation during the transition from Ophiocordyceps entomopathogen to insect associate is accompanied by gene loss and intensified selection.</title>
        <authorList>
            <person name="Ward C.M."/>
            <person name="Onetto C.A."/>
            <person name="Borneman A.R."/>
        </authorList>
    </citation>
    <scope>NUCLEOTIDE SEQUENCE [LARGE SCALE GENOMIC DNA]</scope>
    <source>
        <strain evidence="10">AWRI1</strain>
        <tissue evidence="10">Single Adult Female</tissue>
    </source>
</reference>
<dbReference type="GO" id="GO:0008270">
    <property type="term" value="F:zinc ion binding"/>
    <property type="evidence" value="ECO:0007669"/>
    <property type="project" value="UniProtKB-KW"/>
</dbReference>
<dbReference type="SMART" id="SM00355">
    <property type="entry name" value="ZnF_C2H2"/>
    <property type="match status" value="5"/>
</dbReference>
<dbReference type="PROSITE" id="PS00028">
    <property type="entry name" value="ZINC_FINGER_C2H2_1"/>
    <property type="match status" value="4"/>
</dbReference>
<dbReference type="PANTHER" id="PTHR24394:SF29">
    <property type="entry name" value="MYONEURIN"/>
    <property type="match status" value="1"/>
</dbReference>
<dbReference type="SUPFAM" id="SSF57667">
    <property type="entry name" value="beta-beta-alpha zinc fingers"/>
    <property type="match status" value="2"/>
</dbReference>
<accession>A0AAN9U150</accession>
<evidence type="ECO:0000313" key="11">
    <source>
        <dbReference type="Proteomes" id="UP001367676"/>
    </source>
</evidence>
<dbReference type="InterPro" id="IPR036236">
    <property type="entry name" value="Znf_C2H2_sf"/>
</dbReference>
<dbReference type="InterPro" id="IPR013087">
    <property type="entry name" value="Znf_C2H2_type"/>
</dbReference>
<feature type="domain" description="C2H2-type" evidence="9">
    <location>
        <begin position="378"/>
        <end position="400"/>
    </location>
</feature>
<dbReference type="EMBL" id="JBBCAQ010000010">
    <property type="protein sequence ID" value="KAK7602063.1"/>
    <property type="molecule type" value="Genomic_DNA"/>
</dbReference>
<evidence type="ECO:0000256" key="6">
    <source>
        <dbReference type="ARBA" id="ARBA00023242"/>
    </source>
</evidence>
<feature type="compositionally biased region" description="Acidic residues" evidence="8">
    <location>
        <begin position="279"/>
        <end position="295"/>
    </location>
</feature>
<evidence type="ECO:0000256" key="2">
    <source>
        <dbReference type="ARBA" id="ARBA00022723"/>
    </source>
</evidence>
<keyword evidence="2" id="KW-0479">Metal-binding</keyword>
<dbReference type="Proteomes" id="UP001367676">
    <property type="component" value="Unassembled WGS sequence"/>
</dbReference>
<dbReference type="GO" id="GO:0000981">
    <property type="term" value="F:DNA-binding transcription factor activity, RNA polymerase II-specific"/>
    <property type="evidence" value="ECO:0007669"/>
    <property type="project" value="TreeGrafter"/>
</dbReference>
<feature type="compositionally biased region" description="Polar residues" evidence="8">
    <location>
        <begin position="308"/>
        <end position="326"/>
    </location>
</feature>
<feature type="region of interest" description="Disordered" evidence="8">
    <location>
        <begin position="256"/>
        <end position="330"/>
    </location>
</feature>
<protein>
    <recommendedName>
        <fullName evidence="9">C2H2-type domain-containing protein</fullName>
    </recommendedName>
</protein>
<gene>
    <name evidence="10" type="ORF">V9T40_009504</name>
</gene>
<evidence type="ECO:0000313" key="10">
    <source>
        <dbReference type="EMBL" id="KAK7602063.1"/>
    </source>
</evidence>
<comment type="subcellular location">
    <subcellularLocation>
        <location evidence="1">Nucleus</location>
    </subcellularLocation>
</comment>
<comment type="caution">
    <text evidence="10">The sequence shown here is derived from an EMBL/GenBank/DDBJ whole genome shotgun (WGS) entry which is preliminary data.</text>
</comment>
<sequence>MRTKEGSEKLFKCDRCSKEYKSAGFLRRHKKFHCAGTDEDNDVLIDQQMRKYYCAFCHTEYLTGSLFNQHWAKCRKAYEASGAVQSSSSPSYKSSHAVKLYVCSFCKKGFSRLATYKCHLSCHENTEKKSVKLKSEIKIANFSASRQLDFIGGTGISRANLPKLPRIPKLSQRVPDSDDTFCKPPVVEEIDDQVPIKLVIQDVRHVEKQEPCTESTKKLSMPQLSPCYSNQPISDSLEDESLQQQLLLEEMRITDEEREQELPPIRKESSIHETAPSNGEEDVIVVEEQLAEDSADGSHPKADRVQASVKQSQAETAPQKVSSRSANEMVVPSEDEDVVLIEEQVAVNISKEARQPYTVVNVTLQTSSVVNLLNNKPFSCSICSRKFRTESTLRMHHSSHYRNAYRCGENKRVSSPPQCGTHKKGDPRCCCQKTPSPNCRSFSSRKIRRFECSSCTFSSTDERGLLEHKSHFHSKNFQCKVCKRTFRTRFTKMLHLKTHKDERKLCSDV</sequence>
<evidence type="ECO:0000256" key="8">
    <source>
        <dbReference type="SAM" id="MobiDB-lite"/>
    </source>
</evidence>
<keyword evidence="3" id="KW-0677">Repeat</keyword>
<evidence type="ECO:0000256" key="1">
    <source>
        <dbReference type="ARBA" id="ARBA00004123"/>
    </source>
</evidence>
<dbReference type="PANTHER" id="PTHR24394">
    <property type="entry name" value="ZINC FINGER PROTEIN"/>
    <property type="match status" value="1"/>
</dbReference>
<evidence type="ECO:0000256" key="7">
    <source>
        <dbReference type="PROSITE-ProRule" id="PRU00042"/>
    </source>
</evidence>
<keyword evidence="6" id="KW-0539">Nucleus</keyword>
<evidence type="ECO:0000256" key="5">
    <source>
        <dbReference type="ARBA" id="ARBA00022833"/>
    </source>
</evidence>
<dbReference type="Gene3D" id="3.30.160.60">
    <property type="entry name" value="Classic Zinc Finger"/>
    <property type="match status" value="3"/>
</dbReference>